<evidence type="ECO:0000313" key="1">
    <source>
        <dbReference type="EMBL" id="EEV17994.1"/>
    </source>
</evidence>
<dbReference type="Proteomes" id="UP000005709">
    <property type="component" value="Unassembled WGS sequence"/>
</dbReference>
<evidence type="ECO:0000313" key="2">
    <source>
        <dbReference type="Proteomes" id="UP000005709"/>
    </source>
</evidence>
<dbReference type="AlphaFoldDB" id="C8PFV6"/>
<organism evidence="1 2">
    <name type="scientific">Campylobacter gracilis RM3268</name>
    <dbReference type="NCBI Taxonomy" id="553220"/>
    <lineage>
        <taxon>Bacteria</taxon>
        <taxon>Pseudomonadati</taxon>
        <taxon>Campylobacterota</taxon>
        <taxon>Epsilonproteobacteria</taxon>
        <taxon>Campylobacterales</taxon>
        <taxon>Campylobacteraceae</taxon>
        <taxon>Campylobacter</taxon>
    </lineage>
</organism>
<comment type="caution">
    <text evidence="1">The sequence shown here is derived from an EMBL/GenBank/DDBJ whole genome shotgun (WGS) entry which is preliminary data.</text>
</comment>
<keyword evidence="2" id="KW-1185">Reference proteome</keyword>
<evidence type="ECO:0008006" key="3">
    <source>
        <dbReference type="Google" id="ProtNLM"/>
    </source>
</evidence>
<gene>
    <name evidence="1" type="ORF">CAMGR0001_0748</name>
</gene>
<reference evidence="1 2" key="1">
    <citation type="submission" date="2009-07" db="EMBL/GenBank/DDBJ databases">
        <authorList>
            <person name="Madupu R."/>
            <person name="Sebastian Y."/>
            <person name="Durkin A.S."/>
            <person name="Torralba M."/>
            <person name="Methe B."/>
            <person name="Sutton G.G."/>
            <person name="Strausberg R.L."/>
            <person name="Nelson K.E."/>
        </authorList>
    </citation>
    <scope>NUCLEOTIDE SEQUENCE [LARGE SCALE GENOMIC DNA]</scope>
    <source>
        <strain evidence="1 2">RM3268</strain>
    </source>
</reference>
<dbReference type="PROSITE" id="PS51257">
    <property type="entry name" value="PROKAR_LIPOPROTEIN"/>
    <property type="match status" value="1"/>
</dbReference>
<protein>
    <recommendedName>
        <fullName evidence="3">Lipoprotein</fullName>
    </recommendedName>
</protein>
<name>C8PFV6_9BACT</name>
<dbReference type="EMBL" id="ACYG01000019">
    <property type="protein sequence ID" value="EEV17994.1"/>
    <property type="molecule type" value="Genomic_DNA"/>
</dbReference>
<sequence>MRRKFYKFSAPECVLKRAVSVVWLAVAGIAAILSCADLRSIPLKLNFKI</sequence>
<proteinExistence type="predicted"/>
<accession>C8PFV6</accession>